<dbReference type="PANTHER" id="PTHR43249:SF1">
    <property type="entry name" value="D-GLUCOSIDE 3-DEHYDROGENASE"/>
    <property type="match status" value="1"/>
</dbReference>
<comment type="caution">
    <text evidence="3">The sequence shown here is derived from an EMBL/GenBank/DDBJ whole genome shotgun (WGS) entry which is preliminary data.</text>
</comment>
<reference evidence="4" key="1">
    <citation type="journal article" date="2019" name="Int. J. Syst. Evol. Microbiol.">
        <title>The Global Catalogue of Microorganisms (GCM) 10K type strain sequencing project: providing services to taxonomists for standard genome sequencing and annotation.</title>
        <authorList>
            <consortium name="The Broad Institute Genomics Platform"/>
            <consortium name="The Broad Institute Genome Sequencing Center for Infectious Disease"/>
            <person name="Wu L."/>
            <person name="Ma J."/>
        </authorList>
    </citation>
    <scope>NUCLEOTIDE SEQUENCE [LARGE SCALE GENOMIC DNA]</scope>
    <source>
        <strain evidence="4">CCUG 48216</strain>
    </source>
</reference>
<proteinExistence type="predicted"/>
<evidence type="ECO:0000313" key="4">
    <source>
        <dbReference type="Proteomes" id="UP001597211"/>
    </source>
</evidence>
<evidence type="ECO:0000259" key="2">
    <source>
        <dbReference type="Pfam" id="PF22725"/>
    </source>
</evidence>
<dbReference type="Pfam" id="PF01408">
    <property type="entry name" value="GFO_IDH_MocA"/>
    <property type="match status" value="1"/>
</dbReference>
<dbReference type="Proteomes" id="UP001597211">
    <property type="component" value="Unassembled WGS sequence"/>
</dbReference>
<dbReference type="PANTHER" id="PTHR43249">
    <property type="entry name" value="UDP-N-ACETYL-2-AMINO-2-DEOXY-D-GLUCURONATE OXIDASE"/>
    <property type="match status" value="1"/>
</dbReference>
<gene>
    <name evidence="3" type="ORF">ACFQ2Z_02430</name>
</gene>
<dbReference type="EMBL" id="JBHTKZ010000002">
    <property type="protein sequence ID" value="MFD1180206.1"/>
    <property type="molecule type" value="Genomic_DNA"/>
</dbReference>
<dbReference type="InterPro" id="IPR000683">
    <property type="entry name" value="Gfo/Idh/MocA-like_OxRdtase_N"/>
</dbReference>
<name>A0ABW3S8B7_9BACL</name>
<sequence>MKLKVGIIGCGGIANGKHMPALSKVEEVEMVAFCDIIVERAEEAKAKFGTPDAKVFDDYKTMLANADLDVVHVCTPNSSHAFISIAAMEAGCHVMCEKPMAKTSEEARSMIEASKRTGKKLTIGYQNRFRTDSRYLHQVCEEGGLGEIYFGKAHAIRRRAVPTWGVFLDEEAQGGGPLIDIGTHALDLTLWMMNNYKPKYVVGKTYHALSQTPNAANAWGPWDPAKFTVEDSAFGFVVMENGATIFLESSWALNSLDVKEAKTTLCGTKAGADMNNGLTINGEDHSLLYEKKIELQTGGVAFYDGAGERPEVLEAHSWIQAILNDTDPVVKPEEALVVTEILEAIYKSSKTGEPVYL</sequence>
<dbReference type="SUPFAM" id="SSF55347">
    <property type="entry name" value="Glyceraldehyde-3-phosphate dehydrogenase-like, C-terminal domain"/>
    <property type="match status" value="1"/>
</dbReference>
<dbReference type="Gene3D" id="3.40.50.720">
    <property type="entry name" value="NAD(P)-binding Rossmann-like Domain"/>
    <property type="match status" value="1"/>
</dbReference>
<organism evidence="3 4">
    <name type="scientific">Paenibacillus timonensis</name>
    <dbReference type="NCBI Taxonomy" id="225915"/>
    <lineage>
        <taxon>Bacteria</taxon>
        <taxon>Bacillati</taxon>
        <taxon>Bacillota</taxon>
        <taxon>Bacilli</taxon>
        <taxon>Bacillales</taxon>
        <taxon>Paenibacillaceae</taxon>
        <taxon>Paenibacillus</taxon>
    </lineage>
</organism>
<dbReference type="RefSeq" id="WP_240267373.1">
    <property type="nucleotide sequence ID" value="NZ_JAKSXN010000001.1"/>
</dbReference>
<evidence type="ECO:0000259" key="1">
    <source>
        <dbReference type="Pfam" id="PF01408"/>
    </source>
</evidence>
<dbReference type="Pfam" id="PF22725">
    <property type="entry name" value="GFO_IDH_MocA_C3"/>
    <property type="match status" value="1"/>
</dbReference>
<keyword evidence="4" id="KW-1185">Reference proteome</keyword>
<feature type="domain" description="GFO/IDH/MocA-like oxidoreductase" evidence="2">
    <location>
        <begin position="134"/>
        <end position="270"/>
    </location>
</feature>
<feature type="domain" description="Gfo/Idh/MocA-like oxidoreductase N-terminal" evidence="1">
    <location>
        <begin position="3"/>
        <end position="125"/>
    </location>
</feature>
<dbReference type="InterPro" id="IPR055170">
    <property type="entry name" value="GFO_IDH_MocA-like_dom"/>
</dbReference>
<dbReference type="InterPro" id="IPR036291">
    <property type="entry name" value="NAD(P)-bd_dom_sf"/>
</dbReference>
<protein>
    <submittedName>
        <fullName evidence="3">Gfo/Idh/MocA family protein</fullName>
    </submittedName>
</protein>
<dbReference type="SUPFAM" id="SSF51735">
    <property type="entry name" value="NAD(P)-binding Rossmann-fold domains"/>
    <property type="match status" value="1"/>
</dbReference>
<accession>A0ABW3S8B7</accession>
<dbReference type="InterPro" id="IPR052515">
    <property type="entry name" value="Gfo/Idh/MocA_Oxidoreductase"/>
</dbReference>
<dbReference type="Gene3D" id="3.30.360.10">
    <property type="entry name" value="Dihydrodipicolinate Reductase, domain 2"/>
    <property type="match status" value="1"/>
</dbReference>
<evidence type="ECO:0000313" key="3">
    <source>
        <dbReference type="EMBL" id="MFD1180206.1"/>
    </source>
</evidence>